<dbReference type="RefSeq" id="WP_119832646.1">
    <property type="nucleotide sequence ID" value="NZ_QYUL01000003.1"/>
</dbReference>
<dbReference type="OrthoDB" id="5145315at2"/>
<organism evidence="3 4">
    <name type="scientific">Azospirillum cavernae</name>
    <dbReference type="NCBI Taxonomy" id="2320860"/>
    <lineage>
        <taxon>Bacteria</taxon>
        <taxon>Pseudomonadati</taxon>
        <taxon>Pseudomonadota</taxon>
        <taxon>Alphaproteobacteria</taxon>
        <taxon>Rhodospirillales</taxon>
        <taxon>Azospirillaceae</taxon>
        <taxon>Azospirillum</taxon>
    </lineage>
</organism>
<dbReference type="PANTHER" id="PTHR31423:SF3">
    <property type="entry name" value="PROLYL-TRNA SYNTHETASE ASSOCIATED DOMAIN-CONTAINING PROTEIN 1-RELATED"/>
    <property type="match status" value="1"/>
</dbReference>
<reference evidence="3 4" key="1">
    <citation type="submission" date="2018-09" db="EMBL/GenBank/DDBJ databases">
        <authorList>
            <person name="Zhu H."/>
        </authorList>
    </citation>
    <scope>NUCLEOTIDE SEQUENCE [LARGE SCALE GENOMIC DNA]</scope>
    <source>
        <strain evidence="3 4">K2W22B-5</strain>
    </source>
</reference>
<comment type="similarity">
    <text evidence="1">Belongs to the PRORSD1 family.</text>
</comment>
<dbReference type="GO" id="GO:0002161">
    <property type="term" value="F:aminoacyl-tRNA deacylase activity"/>
    <property type="evidence" value="ECO:0007669"/>
    <property type="project" value="InterPro"/>
</dbReference>
<dbReference type="Gene3D" id="3.90.960.10">
    <property type="entry name" value="YbaK/aminoacyl-tRNA synthetase-associated domain"/>
    <property type="match status" value="1"/>
</dbReference>
<protein>
    <submittedName>
        <fullName evidence="3">Prolyl-tRNA synthetase associated domain-containing protein</fullName>
    </submittedName>
</protein>
<proteinExistence type="inferred from homology"/>
<sequence>MASDAPLDHLNSEDLLERLAALGVVAETIRHPPVHTVEEALPHWAALDALHTKNLLLKDAKDQLWLIAAPTDRLIDLKRLPGQIGSKRLSFAKEDLLFATLGVRQGAVSPFALVNDRERRVRLVLDAALMAAPRVAFHPLTNTATTAVRTDDLRVFLESVGSEPLVVALDAALEEAAP</sequence>
<dbReference type="CDD" id="cd04335">
    <property type="entry name" value="PrdX_deacylase"/>
    <property type="match status" value="1"/>
</dbReference>
<dbReference type="InterPro" id="IPR040285">
    <property type="entry name" value="ProX/PRXD1"/>
</dbReference>
<dbReference type="PANTHER" id="PTHR31423">
    <property type="entry name" value="YBAK DOMAIN-CONTAINING PROTEIN"/>
    <property type="match status" value="1"/>
</dbReference>
<evidence type="ECO:0000259" key="2">
    <source>
        <dbReference type="Pfam" id="PF04073"/>
    </source>
</evidence>
<keyword evidence="3" id="KW-0030">Aminoacyl-tRNA synthetase</keyword>
<dbReference type="InterPro" id="IPR007214">
    <property type="entry name" value="YbaK/aa-tRNA-synth-assoc-dom"/>
</dbReference>
<evidence type="ECO:0000313" key="3">
    <source>
        <dbReference type="EMBL" id="RJF79189.1"/>
    </source>
</evidence>
<dbReference type="Pfam" id="PF04073">
    <property type="entry name" value="tRNA_edit"/>
    <property type="match status" value="1"/>
</dbReference>
<keyword evidence="3" id="KW-0436">Ligase</keyword>
<comment type="caution">
    <text evidence="3">The sequence shown here is derived from an EMBL/GenBank/DDBJ whole genome shotgun (WGS) entry which is preliminary data.</text>
</comment>
<gene>
    <name evidence="3" type="ORF">D3877_20415</name>
</gene>
<dbReference type="FunFam" id="3.90.960.10:FF:000005">
    <property type="entry name" value="Putative prolyl-tRNA synthetase"/>
    <property type="match status" value="1"/>
</dbReference>
<evidence type="ECO:0000256" key="1">
    <source>
        <dbReference type="ARBA" id="ARBA00010201"/>
    </source>
</evidence>
<accession>A0A418VRZ3</accession>
<dbReference type="EMBL" id="QYUL01000003">
    <property type="protein sequence ID" value="RJF79189.1"/>
    <property type="molecule type" value="Genomic_DNA"/>
</dbReference>
<dbReference type="Proteomes" id="UP000283458">
    <property type="component" value="Unassembled WGS sequence"/>
</dbReference>
<feature type="domain" description="YbaK/aminoacyl-tRNA synthetase-associated" evidence="2">
    <location>
        <begin position="31"/>
        <end position="154"/>
    </location>
</feature>
<evidence type="ECO:0000313" key="4">
    <source>
        <dbReference type="Proteomes" id="UP000283458"/>
    </source>
</evidence>
<keyword evidence="4" id="KW-1185">Reference proteome</keyword>
<name>A0A418VRZ3_9PROT</name>
<dbReference type="SUPFAM" id="SSF55826">
    <property type="entry name" value="YbaK/ProRS associated domain"/>
    <property type="match status" value="1"/>
</dbReference>
<dbReference type="AlphaFoldDB" id="A0A418VRZ3"/>
<dbReference type="GO" id="GO:0004812">
    <property type="term" value="F:aminoacyl-tRNA ligase activity"/>
    <property type="evidence" value="ECO:0007669"/>
    <property type="project" value="UniProtKB-KW"/>
</dbReference>
<dbReference type="InterPro" id="IPR036754">
    <property type="entry name" value="YbaK/aa-tRNA-synt-asso_dom_sf"/>
</dbReference>